<sequence>MTLTPSRTSPLPHNVSFHTATLDEVEQMIAWAADEGWNPGLDDAPAFRAADQDGFFIARHAGQTVAAISVVNHDETMAFLGLYLCHPDFRGKGIGLGLWTHALKHAGTRCVGLDGVAAQEANYAKSGFVRQGAITRMQGLSPNLSVTGTRPIDINRDHTEIAKLDTQANGYARPKFLLHWISDHTKSRKTVVAEQAGQLTGFATARLCHDGVKIGPIVAPDDETALALLQAAATALNAQQIIVDIPDCQVSLHKTLDALGYIATFETAHMFRGTPPKSSMLYRAVATMECG</sequence>
<dbReference type="InterPro" id="IPR000182">
    <property type="entry name" value="GNAT_dom"/>
</dbReference>
<name>A0A1Y5REC0_9RHOB</name>
<feature type="domain" description="N-acetyltransferase" evidence="1">
    <location>
        <begin position="15"/>
        <end position="153"/>
    </location>
</feature>
<dbReference type="GO" id="GO:0016747">
    <property type="term" value="F:acyltransferase activity, transferring groups other than amino-acyl groups"/>
    <property type="evidence" value="ECO:0007669"/>
    <property type="project" value="InterPro"/>
</dbReference>
<dbReference type="Gene3D" id="3.40.630.90">
    <property type="match status" value="1"/>
</dbReference>
<keyword evidence="3" id="KW-1185">Reference proteome</keyword>
<dbReference type="Proteomes" id="UP000193307">
    <property type="component" value="Unassembled WGS sequence"/>
</dbReference>
<dbReference type="InterPro" id="IPR041496">
    <property type="entry name" value="YitH/HolE_GNAT"/>
</dbReference>
<dbReference type="AlphaFoldDB" id="A0A1Y5REC0"/>
<gene>
    <name evidence="2" type="ORF">PAM7971_00289</name>
</gene>
<accession>A0A1Y5REC0</accession>
<evidence type="ECO:0000313" key="2">
    <source>
        <dbReference type="EMBL" id="SLN15503.1"/>
    </source>
</evidence>
<dbReference type="CDD" id="cd04301">
    <property type="entry name" value="NAT_SF"/>
    <property type="match status" value="1"/>
</dbReference>
<dbReference type="EMBL" id="FWFW01000001">
    <property type="protein sequence ID" value="SLN15503.1"/>
    <property type="molecule type" value="Genomic_DNA"/>
</dbReference>
<organism evidence="2 3">
    <name type="scientific">Pacificibacter marinus</name>
    <dbReference type="NCBI Taxonomy" id="658057"/>
    <lineage>
        <taxon>Bacteria</taxon>
        <taxon>Pseudomonadati</taxon>
        <taxon>Pseudomonadota</taxon>
        <taxon>Alphaproteobacteria</taxon>
        <taxon>Rhodobacterales</taxon>
        <taxon>Roseobacteraceae</taxon>
        <taxon>Pacificibacter</taxon>
    </lineage>
</organism>
<dbReference type="Pfam" id="PF18014">
    <property type="entry name" value="Acetyltransf_18"/>
    <property type="match status" value="1"/>
</dbReference>
<dbReference type="OrthoDB" id="20916at2"/>
<dbReference type="PANTHER" id="PTHR47237:SF1">
    <property type="entry name" value="SLL0310 PROTEIN"/>
    <property type="match status" value="1"/>
</dbReference>
<dbReference type="Pfam" id="PF00583">
    <property type="entry name" value="Acetyltransf_1"/>
    <property type="match status" value="1"/>
</dbReference>
<dbReference type="InterPro" id="IPR052729">
    <property type="entry name" value="Acyl/Acetyltrans_Enzymes"/>
</dbReference>
<dbReference type="STRING" id="658057.SAMN04488032_101358"/>
<proteinExistence type="predicted"/>
<evidence type="ECO:0000259" key="1">
    <source>
        <dbReference type="PROSITE" id="PS51186"/>
    </source>
</evidence>
<dbReference type="SUPFAM" id="SSF55729">
    <property type="entry name" value="Acyl-CoA N-acyltransferases (Nat)"/>
    <property type="match status" value="1"/>
</dbReference>
<protein>
    <recommendedName>
        <fullName evidence="1">N-acetyltransferase domain-containing protein</fullName>
    </recommendedName>
</protein>
<reference evidence="2 3" key="1">
    <citation type="submission" date="2017-03" db="EMBL/GenBank/DDBJ databases">
        <authorList>
            <person name="Afonso C.L."/>
            <person name="Miller P.J."/>
            <person name="Scott M.A."/>
            <person name="Spackman E."/>
            <person name="Goraichik I."/>
            <person name="Dimitrov K.M."/>
            <person name="Suarez D.L."/>
            <person name="Swayne D.E."/>
        </authorList>
    </citation>
    <scope>NUCLEOTIDE SEQUENCE [LARGE SCALE GENOMIC DNA]</scope>
    <source>
        <strain evidence="2 3">CECT 7971</strain>
    </source>
</reference>
<dbReference type="RefSeq" id="WP_085847202.1">
    <property type="nucleotide sequence ID" value="NZ_FNZV01000001.1"/>
</dbReference>
<dbReference type="InterPro" id="IPR016181">
    <property type="entry name" value="Acyl_CoA_acyltransferase"/>
</dbReference>
<dbReference type="Gene3D" id="3.40.630.30">
    <property type="match status" value="1"/>
</dbReference>
<evidence type="ECO:0000313" key="3">
    <source>
        <dbReference type="Proteomes" id="UP000193307"/>
    </source>
</evidence>
<dbReference type="PROSITE" id="PS51186">
    <property type="entry name" value="GNAT"/>
    <property type="match status" value="1"/>
</dbReference>
<dbReference type="PANTHER" id="PTHR47237">
    <property type="entry name" value="SLL0310 PROTEIN"/>
    <property type="match status" value="1"/>
</dbReference>